<evidence type="ECO:0000256" key="14">
    <source>
        <dbReference type="PROSITE-ProRule" id="PRU01360"/>
    </source>
</evidence>
<evidence type="ECO:0000256" key="10">
    <source>
        <dbReference type="ARBA" id="ARBA00023077"/>
    </source>
</evidence>
<dbReference type="FunFam" id="2.170.130.10:FF:000001">
    <property type="entry name" value="Catecholate siderophore TonB-dependent receptor"/>
    <property type="match status" value="1"/>
</dbReference>
<name>A0A4Q1HJ60_9BURK</name>
<dbReference type="GO" id="GO:0038023">
    <property type="term" value="F:signaling receptor activity"/>
    <property type="evidence" value="ECO:0007669"/>
    <property type="project" value="InterPro"/>
</dbReference>
<dbReference type="InterPro" id="IPR000531">
    <property type="entry name" value="Beta-barrel_TonB"/>
</dbReference>
<feature type="domain" description="TonB-dependent receptor plug" evidence="18">
    <location>
        <begin position="80"/>
        <end position="180"/>
    </location>
</feature>
<dbReference type="SUPFAM" id="SSF56935">
    <property type="entry name" value="Porins"/>
    <property type="match status" value="1"/>
</dbReference>
<evidence type="ECO:0000313" key="20">
    <source>
        <dbReference type="Proteomes" id="UP000290849"/>
    </source>
</evidence>
<dbReference type="NCBIfam" id="NF007349">
    <property type="entry name" value="PRK09840.1"/>
    <property type="match status" value="1"/>
</dbReference>
<dbReference type="GO" id="GO:0009279">
    <property type="term" value="C:cell outer membrane"/>
    <property type="evidence" value="ECO:0007669"/>
    <property type="project" value="UniProtKB-SubCell"/>
</dbReference>
<keyword evidence="9" id="KW-0406">Ion transport</keyword>
<dbReference type="InterPro" id="IPR012910">
    <property type="entry name" value="Plug_dom"/>
</dbReference>
<evidence type="ECO:0000256" key="13">
    <source>
        <dbReference type="ARBA" id="ARBA00023237"/>
    </source>
</evidence>
<organism evidence="19 20">
    <name type="scientific">Achromobacter aloeverae</name>
    <dbReference type="NCBI Taxonomy" id="1750518"/>
    <lineage>
        <taxon>Bacteria</taxon>
        <taxon>Pseudomonadati</taxon>
        <taxon>Pseudomonadota</taxon>
        <taxon>Betaproteobacteria</taxon>
        <taxon>Burkholderiales</taxon>
        <taxon>Alcaligenaceae</taxon>
        <taxon>Achromobacter</taxon>
    </lineage>
</organism>
<feature type="chain" id="PRO_5020315276" evidence="16">
    <location>
        <begin position="43"/>
        <end position="777"/>
    </location>
</feature>
<evidence type="ECO:0000259" key="18">
    <source>
        <dbReference type="Pfam" id="PF07715"/>
    </source>
</evidence>
<keyword evidence="12 19" id="KW-0675">Receptor</keyword>
<dbReference type="InterPro" id="IPR039426">
    <property type="entry name" value="TonB-dep_rcpt-like"/>
</dbReference>
<evidence type="ECO:0000256" key="3">
    <source>
        <dbReference type="ARBA" id="ARBA00022448"/>
    </source>
</evidence>
<dbReference type="PANTHER" id="PTHR32552">
    <property type="entry name" value="FERRICHROME IRON RECEPTOR-RELATED"/>
    <property type="match status" value="1"/>
</dbReference>
<protein>
    <submittedName>
        <fullName evidence="19">Catecholate siderophore receptor Fiu</fullName>
    </submittedName>
</protein>
<evidence type="ECO:0000256" key="6">
    <source>
        <dbReference type="ARBA" id="ARBA00022692"/>
    </source>
</evidence>
<evidence type="ECO:0000256" key="12">
    <source>
        <dbReference type="ARBA" id="ARBA00023170"/>
    </source>
</evidence>
<dbReference type="InterPro" id="IPR010105">
    <property type="entry name" value="TonB_sidphr_rcpt"/>
</dbReference>
<evidence type="ECO:0000256" key="16">
    <source>
        <dbReference type="SAM" id="SignalP"/>
    </source>
</evidence>
<evidence type="ECO:0000256" key="9">
    <source>
        <dbReference type="ARBA" id="ARBA00023065"/>
    </source>
</evidence>
<proteinExistence type="inferred from homology"/>
<comment type="subcellular location">
    <subcellularLocation>
        <location evidence="1 14">Cell outer membrane</location>
        <topology evidence="1 14">Multi-pass membrane protein</topology>
    </subcellularLocation>
</comment>
<dbReference type="InterPro" id="IPR036942">
    <property type="entry name" value="Beta-barrel_TonB_sf"/>
</dbReference>
<keyword evidence="13 14" id="KW-0998">Cell outer membrane</keyword>
<comment type="caution">
    <text evidence="19">The sequence shown here is derived from an EMBL/GenBank/DDBJ whole genome shotgun (WGS) entry which is preliminary data.</text>
</comment>
<gene>
    <name evidence="19" type="ORF">C7R54_16640</name>
</gene>
<evidence type="ECO:0000256" key="2">
    <source>
        <dbReference type="ARBA" id="ARBA00009810"/>
    </source>
</evidence>
<accession>A0A4Q1HJ60</accession>
<keyword evidence="4 14" id="KW-1134">Transmembrane beta strand</keyword>
<dbReference type="EMBL" id="PYAL01000004">
    <property type="protein sequence ID" value="RXN88179.1"/>
    <property type="molecule type" value="Genomic_DNA"/>
</dbReference>
<dbReference type="PROSITE" id="PS52016">
    <property type="entry name" value="TONB_DEPENDENT_REC_3"/>
    <property type="match status" value="1"/>
</dbReference>
<dbReference type="Gene3D" id="2.40.170.20">
    <property type="entry name" value="TonB-dependent receptor, beta-barrel domain"/>
    <property type="match status" value="1"/>
</dbReference>
<sequence>MSYIKNRKGAPARALAQGSAVGTAAASVLATVMLGQAAPAMAQSAGTSGVTTLAPVQTTGDRGNDYKADRLESPKFTQPLVDTTQTVQVITKQMMKDQQATTLTDAMRNVAGAGTFFAGENGATSTGDTIYLRGFDTSNSIYIDGIRDTASVKRDMFNYDSVEVIKGPSGSDYGRSAPSGSINLNTKQPKLEDSFDASFGIGSARYKRSTLDWNRQLGDTTAFRLNLMGLDSDQAGRNQIENNRWGVAPSFAWGLGTENRVYVDFMHIKQTNVPDGGVPTIGLPGYSAPSAALGFMNNAPRVDTNNFYGTSSDHDYVTTDMATLRLEHDFNANTTLRNTTRWARTKENYLLTSFLVSAPASPYTSGLQPGYNAADPSTWYVARSPNQKNVSNRILTNQTNLTSKFSTGSLKHDISAGFELTRETQYNYGLSAAVEPAVSLYNPDSSVSAQGIHSNGADAHAQTDTVAAYIFDTVEMNDWWQVNGGIRLDHYRTTYDSATACGGTGRNAVPCAGAPTGSPIGTIDTKKSGNLVDWKLGTLFRVAPNGNIYVNYAVSQQPPGGATFTLAADGTNANSPDFKPQKAKTAELGTKWEFFDRNLLATAALFRTDVENDVQTESDGTISQTAKKRVQGLELGLGGQITQNWSATAGYTIQNATVENGPAVSQNGGNNLSYTPKHAFTAWTTYQLPYGFRLGGGARYVGSMDRGTDGAVGTPDHVQSYWVFDAMAGYTVNKNLDFQFNVYNLFNKEYVAAINKSGYRYFPGAPRTVLLTANIHF</sequence>
<keyword evidence="10 15" id="KW-0798">TonB box</keyword>
<dbReference type="GO" id="GO:0015891">
    <property type="term" value="P:siderophore transport"/>
    <property type="evidence" value="ECO:0007669"/>
    <property type="project" value="InterPro"/>
</dbReference>
<feature type="domain" description="TonB-dependent receptor-like beta-barrel" evidence="17">
    <location>
        <begin position="287"/>
        <end position="745"/>
    </location>
</feature>
<dbReference type="Pfam" id="PF07715">
    <property type="entry name" value="Plug"/>
    <property type="match status" value="1"/>
</dbReference>
<evidence type="ECO:0000313" key="19">
    <source>
        <dbReference type="EMBL" id="RXN88179.1"/>
    </source>
</evidence>
<dbReference type="Pfam" id="PF00593">
    <property type="entry name" value="TonB_dep_Rec_b-barrel"/>
    <property type="match status" value="1"/>
</dbReference>
<dbReference type="PANTHER" id="PTHR32552:SF89">
    <property type="entry name" value="CATECHOLATE SIDEROPHORE RECEPTOR FIU"/>
    <property type="match status" value="1"/>
</dbReference>
<keyword evidence="20" id="KW-1185">Reference proteome</keyword>
<dbReference type="NCBIfam" id="TIGR01783">
    <property type="entry name" value="TonB-siderophor"/>
    <property type="match status" value="1"/>
</dbReference>
<dbReference type="GO" id="GO:0015344">
    <property type="term" value="F:siderophore uptake transmembrane transporter activity"/>
    <property type="evidence" value="ECO:0007669"/>
    <property type="project" value="TreeGrafter"/>
</dbReference>
<comment type="similarity">
    <text evidence="2 14 15">Belongs to the TonB-dependent receptor family.</text>
</comment>
<feature type="signal peptide" evidence="16">
    <location>
        <begin position="1"/>
        <end position="42"/>
    </location>
</feature>
<evidence type="ECO:0000256" key="4">
    <source>
        <dbReference type="ARBA" id="ARBA00022452"/>
    </source>
</evidence>
<evidence type="ECO:0000256" key="1">
    <source>
        <dbReference type="ARBA" id="ARBA00004571"/>
    </source>
</evidence>
<evidence type="ECO:0000256" key="8">
    <source>
        <dbReference type="ARBA" id="ARBA00023004"/>
    </source>
</evidence>
<reference evidence="19 20" key="1">
    <citation type="journal article" date="2017" name="Int. J. Syst. Evol. Microbiol.">
        <title>Achromobacter aloeverae sp. nov., isolated from the root of Aloe vera (L.) Burm.f.</title>
        <authorList>
            <person name="Kuncharoen N."/>
            <person name="Muramatsu Y."/>
            <person name="Shibata C."/>
            <person name="Kamakura Y."/>
            <person name="Nakagawa Y."/>
            <person name="Tanasupawat S."/>
        </authorList>
    </citation>
    <scope>NUCLEOTIDE SEQUENCE [LARGE SCALE GENOMIC DNA]</scope>
    <source>
        <strain evidence="19 20">AVA-1</strain>
    </source>
</reference>
<dbReference type="CDD" id="cd01347">
    <property type="entry name" value="ligand_gated_channel"/>
    <property type="match status" value="1"/>
</dbReference>
<evidence type="ECO:0000256" key="11">
    <source>
        <dbReference type="ARBA" id="ARBA00023136"/>
    </source>
</evidence>
<keyword evidence="8" id="KW-0408">Iron</keyword>
<keyword evidence="5" id="KW-0410">Iron transport</keyword>
<dbReference type="InterPro" id="IPR037066">
    <property type="entry name" value="Plug_dom_sf"/>
</dbReference>
<keyword evidence="7 16" id="KW-0732">Signal</keyword>
<dbReference type="Gene3D" id="2.170.130.10">
    <property type="entry name" value="TonB-dependent receptor, plug domain"/>
    <property type="match status" value="1"/>
</dbReference>
<dbReference type="Proteomes" id="UP000290849">
    <property type="component" value="Unassembled WGS sequence"/>
</dbReference>
<dbReference type="RefSeq" id="WP_129151543.1">
    <property type="nucleotide sequence ID" value="NZ_JBHSDO010000011.1"/>
</dbReference>
<dbReference type="AlphaFoldDB" id="A0A4Q1HJ60"/>
<evidence type="ECO:0000259" key="17">
    <source>
        <dbReference type="Pfam" id="PF00593"/>
    </source>
</evidence>
<evidence type="ECO:0000256" key="5">
    <source>
        <dbReference type="ARBA" id="ARBA00022496"/>
    </source>
</evidence>
<keyword evidence="3 14" id="KW-0813">Transport</keyword>
<evidence type="ECO:0000256" key="15">
    <source>
        <dbReference type="RuleBase" id="RU003357"/>
    </source>
</evidence>
<keyword evidence="6 14" id="KW-0812">Transmembrane</keyword>
<keyword evidence="11 14" id="KW-0472">Membrane</keyword>
<dbReference type="OrthoDB" id="9790771at2"/>
<evidence type="ECO:0000256" key="7">
    <source>
        <dbReference type="ARBA" id="ARBA00022729"/>
    </source>
</evidence>